<evidence type="ECO:0000313" key="7">
    <source>
        <dbReference type="EMBL" id="KAK7085269.1"/>
    </source>
</evidence>
<feature type="domain" description="Major facilitator superfamily (MFS) profile" evidence="6">
    <location>
        <begin position="73"/>
        <end position="193"/>
    </location>
</feature>
<feature type="transmembrane region" description="Helical" evidence="5">
    <location>
        <begin position="172"/>
        <end position="191"/>
    </location>
</feature>
<reference evidence="7 8" key="1">
    <citation type="submission" date="2023-11" db="EMBL/GenBank/DDBJ databases">
        <title>Halocaridina rubra genome assembly.</title>
        <authorList>
            <person name="Smith C."/>
        </authorList>
    </citation>
    <scope>NUCLEOTIDE SEQUENCE [LARGE SCALE GENOMIC DNA]</scope>
    <source>
        <strain evidence="7">EP-1</strain>
        <tissue evidence="7">Whole</tissue>
    </source>
</reference>
<comment type="caution">
    <text evidence="7">The sequence shown here is derived from an EMBL/GenBank/DDBJ whole genome shotgun (WGS) entry which is preliminary data.</text>
</comment>
<feature type="transmembrane region" description="Helical" evidence="5">
    <location>
        <begin position="147"/>
        <end position="166"/>
    </location>
</feature>
<dbReference type="InterPro" id="IPR011701">
    <property type="entry name" value="MFS"/>
</dbReference>
<evidence type="ECO:0000259" key="6">
    <source>
        <dbReference type="PROSITE" id="PS50850"/>
    </source>
</evidence>
<protein>
    <recommendedName>
        <fullName evidence="6">Major facilitator superfamily (MFS) profile domain-containing protein</fullName>
    </recommendedName>
</protein>
<dbReference type="Pfam" id="PF07690">
    <property type="entry name" value="MFS_1"/>
    <property type="match status" value="1"/>
</dbReference>
<proteinExistence type="predicted"/>
<evidence type="ECO:0000256" key="3">
    <source>
        <dbReference type="ARBA" id="ARBA00022989"/>
    </source>
</evidence>
<dbReference type="SUPFAM" id="SSF103473">
    <property type="entry name" value="MFS general substrate transporter"/>
    <property type="match status" value="1"/>
</dbReference>
<dbReference type="AlphaFoldDB" id="A0AAN9AE91"/>
<gene>
    <name evidence="7" type="ORF">SK128_016040</name>
</gene>
<feature type="transmembrane region" description="Helical" evidence="5">
    <location>
        <begin position="119"/>
        <end position="140"/>
    </location>
</feature>
<dbReference type="PANTHER" id="PTHR24064">
    <property type="entry name" value="SOLUTE CARRIER FAMILY 22 MEMBER"/>
    <property type="match status" value="1"/>
</dbReference>
<keyword evidence="3 5" id="KW-1133">Transmembrane helix</keyword>
<keyword evidence="4 5" id="KW-0472">Membrane</keyword>
<comment type="subcellular location">
    <subcellularLocation>
        <location evidence="1">Membrane</location>
        <topology evidence="1">Multi-pass membrane protein</topology>
    </subcellularLocation>
</comment>
<dbReference type="InterPro" id="IPR020846">
    <property type="entry name" value="MFS_dom"/>
</dbReference>
<evidence type="ECO:0000256" key="1">
    <source>
        <dbReference type="ARBA" id="ARBA00004141"/>
    </source>
</evidence>
<name>A0AAN9AE91_HALRR</name>
<feature type="non-terminal residue" evidence="7">
    <location>
        <position position="193"/>
    </location>
</feature>
<dbReference type="Gene3D" id="1.20.1250.20">
    <property type="entry name" value="MFS general substrate transporter like domains"/>
    <property type="match status" value="1"/>
</dbReference>
<dbReference type="InterPro" id="IPR036259">
    <property type="entry name" value="MFS_trans_sf"/>
</dbReference>
<dbReference type="EMBL" id="JAXCGZ010001371">
    <property type="protein sequence ID" value="KAK7085269.1"/>
    <property type="molecule type" value="Genomic_DNA"/>
</dbReference>
<organism evidence="7 8">
    <name type="scientific">Halocaridina rubra</name>
    <name type="common">Hawaiian red shrimp</name>
    <dbReference type="NCBI Taxonomy" id="373956"/>
    <lineage>
        <taxon>Eukaryota</taxon>
        <taxon>Metazoa</taxon>
        <taxon>Ecdysozoa</taxon>
        <taxon>Arthropoda</taxon>
        <taxon>Crustacea</taxon>
        <taxon>Multicrustacea</taxon>
        <taxon>Malacostraca</taxon>
        <taxon>Eumalacostraca</taxon>
        <taxon>Eucarida</taxon>
        <taxon>Decapoda</taxon>
        <taxon>Pleocyemata</taxon>
        <taxon>Caridea</taxon>
        <taxon>Atyoidea</taxon>
        <taxon>Atyidae</taxon>
        <taxon>Halocaridina</taxon>
    </lineage>
</organism>
<evidence type="ECO:0000256" key="5">
    <source>
        <dbReference type="SAM" id="Phobius"/>
    </source>
</evidence>
<dbReference type="Proteomes" id="UP001381693">
    <property type="component" value="Unassembled WGS sequence"/>
</dbReference>
<accession>A0AAN9AE91</accession>
<keyword evidence="2 5" id="KW-0812">Transmembrane</keyword>
<evidence type="ECO:0000256" key="2">
    <source>
        <dbReference type="ARBA" id="ARBA00022692"/>
    </source>
</evidence>
<evidence type="ECO:0000256" key="4">
    <source>
        <dbReference type="ARBA" id="ARBA00023136"/>
    </source>
</evidence>
<sequence length="193" mass="21306">MSNPVDALLSQIGTGKWNIFHFLASGIAAGMPAPHALAGTFVAPRLDYSCRQESVTIDMDVISSNDTSKNLCSFMVRSKEGESSGREVLCTEWDFDNSTFTTTITAEFDLVCQKEYIRALYSSLYMIGVLVSSPITGYLSDRFGRKTTFVAGMVAFMFLSIISCWLPNIPSLLVFRFLIGITHVPIVKIGYIL</sequence>
<evidence type="ECO:0000313" key="8">
    <source>
        <dbReference type="Proteomes" id="UP001381693"/>
    </source>
</evidence>
<dbReference type="InterPro" id="IPR005829">
    <property type="entry name" value="Sugar_transporter_CS"/>
</dbReference>
<keyword evidence="8" id="KW-1185">Reference proteome</keyword>
<dbReference type="PROSITE" id="PS50850">
    <property type="entry name" value="MFS"/>
    <property type="match status" value="1"/>
</dbReference>
<dbReference type="GO" id="GO:0022857">
    <property type="term" value="F:transmembrane transporter activity"/>
    <property type="evidence" value="ECO:0007669"/>
    <property type="project" value="InterPro"/>
</dbReference>
<dbReference type="PROSITE" id="PS00216">
    <property type="entry name" value="SUGAR_TRANSPORT_1"/>
    <property type="match status" value="1"/>
</dbReference>
<dbReference type="GO" id="GO:0016020">
    <property type="term" value="C:membrane"/>
    <property type="evidence" value="ECO:0007669"/>
    <property type="project" value="UniProtKB-SubCell"/>
</dbReference>